<accession>A0A1Y2C5C1</accession>
<keyword evidence="2" id="KW-1185">Reference proteome</keyword>
<protein>
    <submittedName>
        <fullName evidence="1">Uncharacterized protein</fullName>
    </submittedName>
</protein>
<dbReference type="SUPFAM" id="SSF48403">
    <property type="entry name" value="Ankyrin repeat"/>
    <property type="match status" value="1"/>
</dbReference>
<reference evidence="1 2" key="1">
    <citation type="submission" date="2016-08" db="EMBL/GenBank/DDBJ databases">
        <title>A Parts List for Fungal Cellulosomes Revealed by Comparative Genomics.</title>
        <authorList>
            <consortium name="DOE Joint Genome Institute"/>
            <person name="Haitjema C.H."/>
            <person name="Gilmore S.P."/>
            <person name="Henske J.K."/>
            <person name="Solomon K.V."/>
            <person name="De Groot R."/>
            <person name="Kuo A."/>
            <person name="Mondo S.J."/>
            <person name="Salamov A.A."/>
            <person name="Labutti K."/>
            <person name="Zhao Z."/>
            <person name="Chiniquy J."/>
            <person name="Barry K."/>
            <person name="Brewer H.M."/>
            <person name="Purvine S.O."/>
            <person name="Wright A.T."/>
            <person name="Boxma B."/>
            <person name="Van Alen T."/>
            <person name="Hackstein J.H."/>
            <person name="Baker S.E."/>
            <person name="Grigoriev I.V."/>
            <person name="O'Malley M.A."/>
        </authorList>
    </citation>
    <scope>NUCLEOTIDE SEQUENCE [LARGE SCALE GENOMIC DNA]</scope>
    <source>
        <strain evidence="1 2">G1</strain>
    </source>
</reference>
<gene>
    <name evidence="1" type="ORF">LY90DRAFT_510034</name>
</gene>
<proteinExistence type="predicted"/>
<organism evidence="1 2">
    <name type="scientific">Neocallimastix californiae</name>
    <dbReference type="NCBI Taxonomy" id="1754190"/>
    <lineage>
        <taxon>Eukaryota</taxon>
        <taxon>Fungi</taxon>
        <taxon>Fungi incertae sedis</taxon>
        <taxon>Chytridiomycota</taxon>
        <taxon>Chytridiomycota incertae sedis</taxon>
        <taxon>Neocallimastigomycetes</taxon>
        <taxon>Neocallimastigales</taxon>
        <taxon>Neocallimastigaceae</taxon>
        <taxon>Neocallimastix</taxon>
    </lineage>
</organism>
<dbReference type="Proteomes" id="UP000193920">
    <property type="component" value="Unassembled WGS sequence"/>
</dbReference>
<dbReference type="EMBL" id="MCOG01000121">
    <property type="protein sequence ID" value="ORY42077.1"/>
    <property type="molecule type" value="Genomic_DNA"/>
</dbReference>
<dbReference type="Pfam" id="PF12796">
    <property type="entry name" value="Ank_2"/>
    <property type="match status" value="1"/>
</dbReference>
<evidence type="ECO:0000313" key="2">
    <source>
        <dbReference type="Proteomes" id="UP000193920"/>
    </source>
</evidence>
<dbReference type="InterPro" id="IPR002110">
    <property type="entry name" value="Ankyrin_rpt"/>
</dbReference>
<dbReference type="InterPro" id="IPR036770">
    <property type="entry name" value="Ankyrin_rpt-contain_sf"/>
</dbReference>
<name>A0A1Y2C5C1_9FUNG</name>
<sequence>MVNKLLDYSKETNITLKLNENDKYGRSPLLSTIKNDNKEMDQLLINYTEKSIIILKLNSDDNNEYYPILLLAIKNNNKDIVNLLINYAIEKRIDLKLNKKK</sequence>
<comment type="caution">
    <text evidence="1">The sequence shown here is derived from an EMBL/GenBank/DDBJ whole genome shotgun (WGS) entry which is preliminary data.</text>
</comment>
<dbReference type="Gene3D" id="1.25.40.20">
    <property type="entry name" value="Ankyrin repeat-containing domain"/>
    <property type="match status" value="1"/>
</dbReference>
<dbReference type="AlphaFoldDB" id="A0A1Y2C5C1"/>
<evidence type="ECO:0000313" key="1">
    <source>
        <dbReference type="EMBL" id="ORY42077.1"/>
    </source>
</evidence>
<dbReference type="OrthoDB" id="366390at2759"/>